<evidence type="ECO:0000313" key="12">
    <source>
        <dbReference type="Proteomes" id="UP000009046"/>
    </source>
</evidence>
<dbReference type="InterPro" id="IPR003599">
    <property type="entry name" value="Ig_sub"/>
</dbReference>
<feature type="domain" description="Ig-like" evidence="8">
    <location>
        <begin position="109"/>
        <end position="232"/>
    </location>
</feature>
<reference evidence="10" key="2">
    <citation type="submission" date="2007-04" db="EMBL/GenBank/DDBJ databases">
        <title>The genome of the human body louse.</title>
        <authorList>
            <consortium name="The Human Body Louse Genome Consortium"/>
            <person name="Kirkness E."/>
            <person name="Walenz B."/>
            <person name="Hass B."/>
            <person name="Bruggner R."/>
            <person name="Strausberg R."/>
        </authorList>
    </citation>
    <scope>NUCLEOTIDE SEQUENCE</scope>
    <source>
        <strain evidence="10">USDA</strain>
    </source>
</reference>
<dbReference type="SUPFAM" id="SSF48726">
    <property type="entry name" value="Immunoglobulin"/>
    <property type="match status" value="5"/>
</dbReference>
<dbReference type="FunCoup" id="E0VJ38">
    <property type="interactions" value="35"/>
</dbReference>
<dbReference type="InterPro" id="IPR003598">
    <property type="entry name" value="Ig_sub2"/>
</dbReference>
<dbReference type="GeneID" id="8230408"/>
<dbReference type="InParanoid" id="E0VJ38"/>
<dbReference type="InterPro" id="IPR003961">
    <property type="entry name" value="FN3_dom"/>
</dbReference>
<dbReference type="Pfam" id="PF13927">
    <property type="entry name" value="Ig_3"/>
    <property type="match status" value="2"/>
</dbReference>
<keyword evidence="5" id="KW-1015">Disulfide bond</keyword>
<protein>
    <submittedName>
        <fullName evidence="10 11">Sidestep protein, putative</fullName>
    </submittedName>
</protein>
<evidence type="ECO:0000259" key="9">
    <source>
        <dbReference type="PROSITE" id="PS50853"/>
    </source>
</evidence>
<dbReference type="PROSITE" id="PS50853">
    <property type="entry name" value="FN3"/>
    <property type="match status" value="1"/>
</dbReference>
<feature type="transmembrane region" description="Helical" evidence="7">
    <location>
        <begin position="748"/>
        <end position="772"/>
    </location>
</feature>
<dbReference type="VEuPathDB" id="VectorBase:PHUM238090"/>
<dbReference type="RefSeq" id="XP_002426132.1">
    <property type="nucleotide sequence ID" value="XM_002426087.1"/>
</dbReference>
<feature type="domain" description="Ig-like" evidence="8">
    <location>
        <begin position="441"/>
        <end position="533"/>
    </location>
</feature>
<sequence length="853" mass="94977">MDNYEEGEMNSETEDLPPTPSELVILAINNLENSSSTTDDIINFISRILNLNPLEISTRVQRALNRSMAHGLITKKETHYKLQTIKNKEDGGDDSTRDFFFESTSSSLPVSNNINNNNTAVPIYHVTAVQGDPVYMPCNISTSEEGDAVVIVLWYREDLGTPIYTIDTRDRSILQADRWSADNGFANRAYFMPEKLPAELGVDHVRESDSGIYRCRVDFRKAQTRNTKVNLTVIVPPQKIVILDENDAVKTSTVGPYLEGNDLNLKCDVHDGKPKPTVNWYRGKIKLGKMISYTSGTKIRSEIIIKNLQRKDLNSQLTCVATNNNKTQPLTTTVHIDMNFPPLNVEILGSMQPLSAGRRYDLLCQSSGSRPPATITWWINGQRLDKAKETISEDGNTTTSTLSFVASKTDADKYLSCRSENSLIMGEELESTWKLKIQYLPECRIELGKSLNKNTIREGSDVYFDCFITAEPSVYKVEWKHNGRQLNHNIARGIIISNQSLVLQSVSRSSGGNYSCLGYNSEGESESDPFDLNILYAPTCKPNQIRVHGIAKSEKASISCAVEANPSDVTFRWLFNNSAESIDVASSHITKSGTLSIVSYTPRTEMDYGTLLCWAKNSIGDQKVPCVFHIIAAGRPDSVSNCSVFNISLASFLIKCTEGFNGGLPQSFLLEVLKTTTQEITINTTSPVPRFIVENLESGIQYHVLISAFNPKGRSEPMVLQASTLRLPEKQLTLERESQKSVIQMTPLMTVVSIIGGAFLLVAIAIVLVLRIQCYRARRRKKHKICHQSNVSLNFKLDQNGPGDSDEKNPDVIPLSNTDNAYQQSKLLLLIEASLQLPVQVRSQIIHTGTTTH</sequence>
<feature type="domain" description="Ig-like" evidence="8">
    <location>
        <begin position="542"/>
        <end position="625"/>
    </location>
</feature>
<evidence type="ECO:0000256" key="2">
    <source>
        <dbReference type="ARBA" id="ARBA00022692"/>
    </source>
</evidence>
<dbReference type="SMART" id="SM00409">
    <property type="entry name" value="IG"/>
    <property type="match status" value="4"/>
</dbReference>
<keyword evidence="3 7" id="KW-1133">Transmembrane helix</keyword>
<dbReference type="SUPFAM" id="SSF49265">
    <property type="entry name" value="Fibronectin type III"/>
    <property type="match status" value="1"/>
</dbReference>
<evidence type="ECO:0000259" key="8">
    <source>
        <dbReference type="PROSITE" id="PS50835"/>
    </source>
</evidence>
<reference evidence="10" key="1">
    <citation type="submission" date="2007-04" db="EMBL/GenBank/DDBJ databases">
        <title>Annotation of Pediculus humanus corporis strain USDA.</title>
        <authorList>
            <person name="Kirkness E."/>
            <person name="Hannick L."/>
            <person name="Hass B."/>
            <person name="Bruggner R."/>
            <person name="Lawson D."/>
            <person name="Bidwell S."/>
            <person name="Joardar V."/>
            <person name="Caler E."/>
            <person name="Walenz B."/>
            <person name="Inman J."/>
            <person name="Schobel S."/>
            <person name="Galinsky K."/>
            <person name="Amedeo P."/>
            <person name="Strausberg R."/>
        </authorList>
    </citation>
    <scope>NUCLEOTIDE SEQUENCE</scope>
    <source>
        <strain evidence="10">USDA</strain>
    </source>
</reference>
<dbReference type="EnsemblMetazoa" id="PHUM238090-RA">
    <property type="protein sequence ID" value="PHUM238090-PA"/>
    <property type="gene ID" value="PHUM238090"/>
</dbReference>
<dbReference type="InterPro" id="IPR013106">
    <property type="entry name" value="Ig_V-set"/>
</dbReference>
<dbReference type="InterPro" id="IPR013783">
    <property type="entry name" value="Ig-like_fold"/>
</dbReference>
<dbReference type="Proteomes" id="UP000009046">
    <property type="component" value="Unassembled WGS sequence"/>
</dbReference>
<dbReference type="InterPro" id="IPR036179">
    <property type="entry name" value="Ig-like_dom_sf"/>
</dbReference>
<dbReference type="PROSITE" id="PS50835">
    <property type="entry name" value="IG_LIKE"/>
    <property type="match status" value="5"/>
</dbReference>
<feature type="domain" description="Ig-like" evidence="8">
    <location>
        <begin position="237"/>
        <end position="335"/>
    </location>
</feature>
<dbReference type="OMA" id="TIALHHM"/>
<dbReference type="PANTHER" id="PTHR23278">
    <property type="entry name" value="SIDESTEP PROTEIN"/>
    <property type="match status" value="1"/>
</dbReference>
<dbReference type="EMBL" id="DS235219">
    <property type="protein sequence ID" value="EEB13394.1"/>
    <property type="molecule type" value="Genomic_DNA"/>
</dbReference>
<evidence type="ECO:0000313" key="10">
    <source>
        <dbReference type="EMBL" id="EEB13394.1"/>
    </source>
</evidence>
<evidence type="ECO:0000313" key="11">
    <source>
        <dbReference type="EnsemblMetazoa" id="PHUM238090-PA"/>
    </source>
</evidence>
<dbReference type="InterPro" id="IPR036116">
    <property type="entry name" value="FN3_sf"/>
</dbReference>
<evidence type="ECO:0000256" key="4">
    <source>
        <dbReference type="ARBA" id="ARBA00023136"/>
    </source>
</evidence>
<feature type="domain" description="Ig-like" evidence="8">
    <location>
        <begin position="341"/>
        <end position="422"/>
    </location>
</feature>
<evidence type="ECO:0000256" key="3">
    <source>
        <dbReference type="ARBA" id="ARBA00022989"/>
    </source>
</evidence>
<dbReference type="InterPro" id="IPR007110">
    <property type="entry name" value="Ig-like_dom"/>
</dbReference>
<gene>
    <name evidence="11" type="primary">8230408</name>
    <name evidence="10" type="ORF">Phum_PHUM238090</name>
</gene>
<dbReference type="Gene3D" id="2.60.40.10">
    <property type="entry name" value="Immunoglobulins"/>
    <property type="match status" value="6"/>
</dbReference>
<dbReference type="Pfam" id="PF08205">
    <property type="entry name" value="C2-set_2"/>
    <property type="match status" value="1"/>
</dbReference>
<evidence type="ECO:0000256" key="1">
    <source>
        <dbReference type="ARBA" id="ARBA00004167"/>
    </source>
</evidence>
<dbReference type="GO" id="GO:0016020">
    <property type="term" value="C:membrane"/>
    <property type="evidence" value="ECO:0007669"/>
    <property type="project" value="UniProtKB-SubCell"/>
</dbReference>
<dbReference type="OrthoDB" id="10006996at2759"/>
<dbReference type="Pfam" id="PF07686">
    <property type="entry name" value="V-set"/>
    <property type="match status" value="1"/>
</dbReference>
<keyword evidence="4 7" id="KW-0472">Membrane</keyword>
<name>E0VJ38_PEDHC</name>
<proteinExistence type="predicted"/>
<reference evidence="11" key="3">
    <citation type="submission" date="2020-05" db="UniProtKB">
        <authorList>
            <consortium name="EnsemblMetazoa"/>
        </authorList>
    </citation>
    <scope>IDENTIFICATION</scope>
    <source>
        <strain evidence="11">USDA</strain>
    </source>
</reference>
<dbReference type="EMBL" id="AAZO01002761">
    <property type="status" value="NOT_ANNOTATED_CDS"/>
    <property type="molecule type" value="Genomic_DNA"/>
</dbReference>
<keyword evidence="12" id="KW-1185">Reference proteome</keyword>
<dbReference type="SMART" id="SM00408">
    <property type="entry name" value="IGc2"/>
    <property type="match status" value="4"/>
</dbReference>
<dbReference type="InterPro" id="IPR013162">
    <property type="entry name" value="CD80_C2-set"/>
</dbReference>
<evidence type="ECO:0000256" key="5">
    <source>
        <dbReference type="ARBA" id="ARBA00023157"/>
    </source>
</evidence>
<feature type="region of interest" description="Disordered" evidence="6">
    <location>
        <begin position="797"/>
        <end position="816"/>
    </location>
</feature>
<dbReference type="CTD" id="8230408"/>
<comment type="subcellular location">
    <subcellularLocation>
        <location evidence="1">Membrane</location>
        <topology evidence="1">Single-pass membrane protein</topology>
    </subcellularLocation>
</comment>
<evidence type="ECO:0000256" key="6">
    <source>
        <dbReference type="SAM" id="MobiDB-lite"/>
    </source>
</evidence>
<dbReference type="eggNOG" id="KOG3515">
    <property type="taxonomic scope" value="Eukaryota"/>
</dbReference>
<dbReference type="PANTHER" id="PTHR23278:SF25">
    <property type="entry name" value="GH14967P"/>
    <property type="match status" value="1"/>
</dbReference>
<dbReference type="HOGENOM" id="CLU_005939_1_0_1"/>
<evidence type="ECO:0000256" key="7">
    <source>
        <dbReference type="SAM" id="Phobius"/>
    </source>
</evidence>
<keyword evidence="2 7" id="KW-0812">Transmembrane</keyword>
<dbReference type="CDD" id="cd00063">
    <property type="entry name" value="FN3"/>
    <property type="match status" value="1"/>
</dbReference>
<dbReference type="AlphaFoldDB" id="E0VJ38"/>
<organism>
    <name type="scientific">Pediculus humanus subsp. corporis</name>
    <name type="common">Body louse</name>
    <dbReference type="NCBI Taxonomy" id="121224"/>
    <lineage>
        <taxon>Eukaryota</taxon>
        <taxon>Metazoa</taxon>
        <taxon>Ecdysozoa</taxon>
        <taxon>Arthropoda</taxon>
        <taxon>Hexapoda</taxon>
        <taxon>Insecta</taxon>
        <taxon>Pterygota</taxon>
        <taxon>Neoptera</taxon>
        <taxon>Paraneoptera</taxon>
        <taxon>Psocodea</taxon>
        <taxon>Troctomorpha</taxon>
        <taxon>Phthiraptera</taxon>
        <taxon>Anoplura</taxon>
        <taxon>Pediculidae</taxon>
        <taxon>Pediculus</taxon>
    </lineage>
</organism>
<accession>E0VJ38</accession>
<feature type="domain" description="Fibronectin type-III" evidence="9">
    <location>
        <begin position="638"/>
        <end position="730"/>
    </location>
</feature>
<dbReference type="STRING" id="121224.E0VJ38"/>
<dbReference type="CDD" id="cd00096">
    <property type="entry name" value="Ig"/>
    <property type="match status" value="1"/>
</dbReference>
<dbReference type="KEGG" id="phu:Phum_PHUM238090"/>